<accession>A0A1V6C7L8</accession>
<dbReference type="EMBL" id="MWDQ01000107">
    <property type="protein sequence ID" value="OQB72913.1"/>
    <property type="molecule type" value="Genomic_DNA"/>
</dbReference>
<comment type="caution">
    <text evidence="1">The sequence shown here is derived from an EMBL/GenBank/DDBJ whole genome shotgun (WGS) entry which is preliminary data.</text>
</comment>
<name>A0A1V6C7L8_UNCT6</name>
<evidence type="ECO:0000313" key="1">
    <source>
        <dbReference type="EMBL" id="OQB72913.1"/>
    </source>
</evidence>
<proteinExistence type="predicted"/>
<dbReference type="Proteomes" id="UP000485562">
    <property type="component" value="Unassembled WGS sequence"/>
</dbReference>
<organism evidence="1">
    <name type="scientific">candidate division TA06 bacterium ADurb.Bin131</name>
    <dbReference type="NCBI Taxonomy" id="1852827"/>
    <lineage>
        <taxon>Bacteria</taxon>
        <taxon>Bacteria division TA06</taxon>
    </lineage>
</organism>
<gene>
    <name evidence="1" type="ORF">BWX89_01151</name>
</gene>
<protein>
    <submittedName>
        <fullName evidence="1">Uncharacterized protein</fullName>
    </submittedName>
</protein>
<dbReference type="AlphaFoldDB" id="A0A1V6C7L8"/>
<reference evidence="1" key="1">
    <citation type="submission" date="2017-02" db="EMBL/GenBank/DDBJ databases">
        <title>Delving into the versatile metabolic prowess of the omnipresent phylum Bacteroidetes.</title>
        <authorList>
            <person name="Nobu M.K."/>
            <person name="Mei R."/>
            <person name="Narihiro T."/>
            <person name="Kuroda K."/>
            <person name="Liu W.-T."/>
        </authorList>
    </citation>
    <scope>NUCLEOTIDE SEQUENCE</scope>
    <source>
        <strain evidence="1">ADurb.Bin131</strain>
    </source>
</reference>
<sequence>MERCWCDEERAPYSTKREKVSALTEARSARSWCDEERAPYSTKREKVSPLTEARSARKLIPTFLWSPFVPPFFFKGTDENLKFFPLTKGDARGIFRIRDTPLKEGN</sequence>